<keyword evidence="2" id="KW-1185">Reference proteome</keyword>
<dbReference type="Gene3D" id="3.30.1490.20">
    <property type="entry name" value="ATP-grasp fold, A domain"/>
    <property type="match status" value="1"/>
</dbReference>
<protein>
    <submittedName>
        <fullName evidence="1">Glutathione synthetase</fullName>
    </submittedName>
</protein>
<dbReference type="Gene3D" id="3.30.470.20">
    <property type="entry name" value="ATP-grasp fold, B domain"/>
    <property type="match status" value="1"/>
</dbReference>
<dbReference type="EMBL" id="CP022278">
    <property type="protein sequence ID" value="ASK28420.1"/>
    <property type="molecule type" value="Genomic_DNA"/>
</dbReference>
<dbReference type="OrthoDB" id="3373978at2"/>
<dbReference type="RefSeq" id="WP_089037107.1">
    <property type="nucleotide sequence ID" value="NZ_CP022278.1"/>
</dbReference>
<dbReference type="SUPFAM" id="SSF56059">
    <property type="entry name" value="Glutathione synthetase ATP-binding domain-like"/>
    <property type="match status" value="1"/>
</dbReference>
<dbReference type="Proteomes" id="UP000198238">
    <property type="component" value="Chromosome"/>
</dbReference>
<organism evidence="1 2">
    <name type="scientific">Neisseria chenwenguii</name>
    <dbReference type="NCBI Taxonomy" id="1853278"/>
    <lineage>
        <taxon>Bacteria</taxon>
        <taxon>Pseudomonadati</taxon>
        <taxon>Pseudomonadota</taxon>
        <taxon>Betaproteobacteria</taxon>
        <taxon>Neisseriales</taxon>
        <taxon>Neisseriaceae</taxon>
        <taxon>Neisseria</taxon>
    </lineage>
</organism>
<gene>
    <name evidence="1" type="ORF">BG910_02835</name>
</gene>
<reference evidence="1 2" key="1">
    <citation type="submission" date="2017-06" db="EMBL/GenBank/DDBJ databases">
        <title>Neisseria chenwenguii sp. nov., isolated from the intestinal contents of Tibetan Plateau Pika in Yushu, Qinghai Province, China.</title>
        <authorList>
            <person name="Zhang G."/>
        </authorList>
    </citation>
    <scope>NUCLEOTIDE SEQUENCE [LARGE SCALE GENOMIC DNA]</scope>
    <source>
        <strain evidence="1 2">10023</strain>
    </source>
</reference>
<evidence type="ECO:0000313" key="1">
    <source>
        <dbReference type="EMBL" id="ASK28420.1"/>
    </source>
</evidence>
<dbReference type="InterPro" id="IPR004218">
    <property type="entry name" value="GSHS_ATP-bd"/>
</dbReference>
<dbReference type="KEGG" id="nei:BG910_02835"/>
<dbReference type="GO" id="GO:0004363">
    <property type="term" value="F:glutathione synthase activity"/>
    <property type="evidence" value="ECO:0007669"/>
    <property type="project" value="InterPro"/>
</dbReference>
<dbReference type="PANTHER" id="PTHR39217">
    <property type="match status" value="1"/>
</dbReference>
<dbReference type="PANTHER" id="PTHR39217:SF1">
    <property type="entry name" value="GLUTATHIONE SYNTHETASE"/>
    <property type="match status" value="1"/>
</dbReference>
<dbReference type="GO" id="GO:0005524">
    <property type="term" value="F:ATP binding"/>
    <property type="evidence" value="ECO:0007669"/>
    <property type="project" value="InterPro"/>
</dbReference>
<proteinExistence type="predicted"/>
<evidence type="ECO:0000313" key="2">
    <source>
        <dbReference type="Proteomes" id="UP000198238"/>
    </source>
</evidence>
<dbReference type="Gene3D" id="3.40.50.20">
    <property type="match status" value="1"/>
</dbReference>
<dbReference type="AlphaFoldDB" id="A0A220S4P4"/>
<dbReference type="InterPro" id="IPR013815">
    <property type="entry name" value="ATP_grasp_subdomain_1"/>
</dbReference>
<accession>A0A220S4P4</accession>
<dbReference type="InterPro" id="IPR053191">
    <property type="entry name" value="DcsG_Biosynth_Enzyme"/>
</dbReference>
<dbReference type="Pfam" id="PF02955">
    <property type="entry name" value="GSH-S_ATP"/>
    <property type="match status" value="1"/>
</dbReference>
<sequence>MLAITTCRAYPEPPPNLLPLADRLNAQGISTRFDIWQNHPDTPYLLPLCVWDYAAAPQQFAGWLATAETCRQRFINPPELMRWNMDKRYLCDLAAWGADVVPCVYGPSESESVWETVRQNGWREAVVKPAVGQSGRFVCKISADGKLPDLSVYPQGLIIQPYIREIEQCGETSIIFFGGRFSHAVHRCPPQGEWRANSAYGVTVSPVSVPESALSTAQGIFAKLPQIPAYARIDGILAGNRFLLNELELIEPALYLHTAEGATERLAAVLAGILSEG</sequence>
<name>A0A220S4P4_9NEIS</name>